<organism evidence="9 10">
    <name type="scientific">Mastacembelus armatus</name>
    <name type="common">zig-zag eel</name>
    <dbReference type="NCBI Taxonomy" id="205130"/>
    <lineage>
        <taxon>Eukaryota</taxon>
        <taxon>Metazoa</taxon>
        <taxon>Chordata</taxon>
        <taxon>Craniata</taxon>
        <taxon>Vertebrata</taxon>
        <taxon>Euteleostomi</taxon>
        <taxon>Actinopterygii</taxon>
        <taxon>Neopterygii</taxon>
        <taxon>Teleostei</taxon>
        <taxon>Neoteleostei</taxon>
        <taxon>Acanthomorphata</taxon>
        <taxon>Anabantaria</taxon>
        <taxon>Synbranchiformes</taxon>
        <taxon>Mastacembelidae</taxon>
        <taxon>Mastacembelus</taxon>
    </lineage>
</organism>
<evidence type="ECO:0000256" key="1">
    <source>
        <dbReference type="ARBA" id="ARBA00022723"/>
    </source>
</evidence>
<feature type="compositionally biased region" description="Low complexity" evidence="7">
    <location>
        <begin position="144"/>
        <end position="155"/>
    </location>
</feature>
<dbReference type="Pfam" id="PF00096">
    <property type="entry name" value="zf-C2H2"/>
    <property type="match status" value="3"/>
</dbReference>
<evidence type="ECO:0000259" key="8">
    <source>
        <dbReference type="PROSITE" id="PS50157"/>
    </source>
</evidence>
<dbReference type="SUPFAM" id="SSF57667">
    <property type="entry name" value="beta-beta-alpha zinc fingers"/>
    <property type="match status" value="2"/>
</dbReference>
<evidence type="ECO:0000313" key="9">
    <source>
        <dbReference type="Ensembl" id="ENSMAMP00000050759.1"/>
    </source>
</evidence>
<dbReference type="InterPro" id="IPR036236">
    <property type="entry name" value="Znf_C2H2_sf"/>
</dbReference>
<evidence type="ECO:0000256" key="7">
    <source>
        <dbReference type="SAM" id="MobiDB-lite"/>
    </source>
</evidence>
<feature type="domain" description="C2H2-type" evidence="8">
    <location>
        <begin position="360"/>
        <end position="388"/>
    </location>
</feature>
<evidence type="ECO:0000256" key="6">
    <source>
        <dbReference type="PROSITE-ProRule" id="PRU00042"/>
    </source>
</evidence>
<feature type="compositionally biased region" description="Polar residues" evidence="7">
    <location>
        <begin position="109"/>
        <end position="143"/>
    </location>
</feature>
<evidence type="ECO:0000256" key="4">
    <source>
        <dbReference type="ARBA" id="ARBA00022833"/>
    </source>
</evidence>
<keyword evidence="5" id="KW-0539">Nucleus</keyword>
<dbReference type="AlphaFoldDB" id="A0A7N8XGS1"/>
<dbReference type="InParanoid" id="A0A7N8XGS1"/>
<keyword evidence="2" id="KW-0677">Repeat</keyword>
<reference evidence="9" key="2">
    <citation type="submission" date="2025-09" db="UniProtKB">
        <authorList>
            <consortium name="Ensembl"/>
        </authorList>
    </citation>
    <scope>IDENTIFICATION</scope>
</reference>
<feature type="domain" description="C2H2-type" evidence="8">
    <location>
        <begin position="412"/>
        <end position="439"/>
    </location>
</feature>
<dbReference type="PROSITE" id="PS50157">
    <property type="entry name" value="ZINC_FINGER_C2H2_2"/>
    <property type="match status" value="4"/>
</dbReference>
<dbReference type="SMART" id="SM00355">
    <property type="entry name" value="ZnF_C2H2"/>
    <property type="match status" value="5"/>
</dbReference>
<dbReference type="PROSITE" id="PS00028">
    <property type="entry name" value="ZINC_FINGER_C2H2_1"/>
    <property type="match status" value="3"/>
</dbReference>
<feature type="region of interest" description="Disordered" evidence="7">
    <location>
        <begin position="107"/>
        <end position="155"/>
    </location>
</feature>
<dbReference type="InterPro" id="IPR050826">
    <property type="entry name" value="Krueppel_C2H2_ZnFinger"/>
</dbReference>
<feature type="compositionally biased region" description="Polar residues" evidence="7">
    <location>
        <begin position="313"/>
        <end position="323"/>
    </location>
</feature>
<keyword evidence="3 6" id="KW-0863">Zinc-finger</keyword>
<dbReference type="PANTHER" id="PTHR24377">
    <property type="entry name" value="IP01015P-RELATED"/>
    <property type="match status" value="1"/>
</dbReference>
<dbReference type="GeneTree" id="ENSGT00980000198710"/>
<feature type="region of interest" description="Disordered" evidence="7">
    <location>
        <begin position="73"/>
        <end position="94"/>
    </location>
</feature>
<keyword evidence="4" id="KW-0862">Zinc</keyword>
<evidence type="ECO:0000256" key="5">
    <source>
        <dbReference type="ARBA" id="ARBA00023242"/>
    </source>
</evidence>
<sequence>ILLQNTIYQNGFSAILEICFQLRASALICDCHLVDTSDKNEQSVDSHSESCLQQDGSAASMCSCAEKEWTSSTRKISATSIPDPECSSPAMTSGPNALNVSHSLECGLQSDTSTTDNNPGLTKEWTSPAENSDTTASSDQQWSPQTPEAQEPQTPEGIVAENARGSFEELDTSIQGQVLLGMLYGEPLSREYSSCDTEEMKPDTCQYKVKLDRPDRTHVDDSKRQLPQLKSSGQMRRHLQPVVILKTLESTNGMGNSYYCAKCQHTTHNVDHLIEHHSCCHSLPKFQYCKTCNLYLMVNEQTEKHLCGKTKESPQQTSDSSLQGKRKRHGRHKCTRCGLVFSKLVKYISHTRIHTGKTPYKCNGCGLYFAQGSSLQRHMRHTHQGETPYRCLECGKRFKKRAYLIGHKNRPYQCVYCPRTFSKKTRLKDHHRGHKRNSLLLCSRCGQYFGFTKLNQHQK</sequence>
<evidence type="ECO:0000256" key="3">
    <source>
        <dbReference type="ARBA" id="ARBA00022771"/>
    </source>
</evidence>
<reference evidence="9" key="1">
    <citation type="submission" date="2025-08" db="UniProtKB">
        <authorList>
            <consortium name="Ensembl"/>
        </authorList>
    </citation>
    <scope>IDENTIFICATION</scope>
</reference>
<evidence type="ECO:0000313" key="10">
    <source>
        <dbReference type="Proteomes" id="UP000261640"/>
    </source>
</evidence>
<dbReference type="Ensembl" id="ENSMAMT00000066882.1">
    <property type="protein sequence ID" value="ENSMAMP00000050759.1"/>
    <property type="gene ID" value="ENSMAMG00000024474.1"/>
</dbReference>
<accession>A0A7N8XGS1</accession>
<keyword evidence="10" id="KW-1185">Reference proteome</keyword>
<keyword evidence="1" id="KW-0479">Metal-binding</keyword>
<feature type="domain" description="C2H2-type" evidence="8">
    <location>
        <begin position="332"/>
        <end position="359"/>
    </location>
</feature>
<dbReference type="Proteomes" id="UP000261640">
    <property type="component" value="Unplaced"/>
</dbReference>
<protein>
    <submittedName>
        <fullName evidence="9">Zinc finger protein 1035</fullName>
    </submittedName>
</protein>
<evidence type="ECO:0000256" key="2">
    <source>
        <dbReference type="ARBA" id="ARBA00022737"/>
    </source>
</evidence>
<dbReference type="FunFam" id="3.30.160.60:FF:000100">
    <property type="entry name" value="Zinc finger 45-like"/>
    <property type="match status" value="1"/>
</dbReference>
<dbReference type="Gene3D" id="3.30.160.60">
    <property type="entry name" value="Classic Zinc Finger"/>
    <property type="match status" value="4"/>
</dbReference>
<dbReference type="FunFam" id="3.30.160.60:FF:000624">
    <property type="entry name" value="zinc finger protein 697"/>
    <property type="match status" value="1"/>
</dbReference>
<feature type="domain" description="C2H2-type" evidence="8">
    <location>
        <begin position="389"/>
        <end position="408"/>
    </location>
</feature>
<dbReference type="InterPro" id="IPR013087">
    <property type="entry name" value="Znf_C2H2_type"/>
</dbReference>
<name>A0A7N8XGS1_9TELE</name>
<dbReference type="GO" id="GO:0008270">
    <property type="term" value="F:zinc ion binding"/>
    <property type="evidence" value="ECO:0007669"/>
    <property type="project" value="UniProtKB-KW"/>
</dbReference>
<proteinExistence type="predicted"/>
<feature type="region of interest" description="Disordered" evidence="7">
    <location>
        <begin position="307"/>
        <end position="329"/>
    </location>
</feature>